<dbReference type="EMBL" id="VSSQ01082003">
    <property type="protein sequence ID" value="MPN30754.1"/>
    <property type="molecule type" value="Genomic_DNA"/>
</dbReference>
<reference evidence="1" key="1">
    <citation type="submission" date="2019-08" db="EMBL/GenBank/DDBJ databases">
        <authorList>
            <person name="Kucharzyk K."/>
            <person name="Murdoch R.W."/>
            <person name="Higgins S."/>
            <person name="Loffler F."/>
        </authorList>
    </citation>
    <scope>NUCLEOTIDE SEQUENCE</scope>
</reference>
<protein>
    <submittedName>
        <fullName evidence="1">Uncharacterized protein</fullName>
    </submittedName>
</protein>
<dbReference type="AlphaFoldDB" id="A0A645H370"/>
<proteinExistence type="predicted"/>
<organism evidence="1">
    <name type="scientific">bioreactor metagenome</name>
    <dbReference type="NCBI Taxonomy" id="1076179"/>
    <lineage>
        <taxon>unclassified sequences</taxon>
        <taxon>metagenomes</taxon>
        <taxon>ecological metagenomes</taxon>
    </lineage>
</organism>
<sequence>MAGGVHDVDAAILIVYSRVFGENGDTPLPLQISTVHHPLLHLFVCPEHAALAQKLIHHGGLPMVDMGDDGDVADGFVGHIQDTSIFIKIVSFKHKKVLYCI</sequence>
<accession>A0A645H370</accession>
<evidence type="ECO:0000313" key="1">
    <source>
        <dbReference type="EMBL" id="MPN30754.1"/>
    </source>
</evidence>
<dbReference type="AntiFam" id="ANF00072">
    <property type="entry name" value="Shadow ORF (opposite TypA)"/>
</dbReference>
<gene>
    <name evidence="1" type="ORF">SDC9_178225</name>
</gene>
<name>A0A645H370_9ZZZZ</name>
<comment type="caution">
    <text evidence="1">The sequence shown here is derived from an EMBL/GenBank/DDBJ whole genome shotgun (WGS) entry which is preliminary data.</text>
</comment>